<organism evidence="1 2">
    <name type="scientific">Ceratopteris richardii</name>
    <name type="common">Triangle waterfern</name>
    <dbReference type="NCBI Taxonomy" id="49495"/>
    <lineage>
        <taxon>Eukaryota</taxon>
        <taxon>Viridiplantae</taxon>
        <taxon>Streptophyta</taxon>
        <taxon>Embryophyta</taxon>
        <taxon>Tracheophyta</taxon>
        <taxon>Polypodiopsida</taxon>
        <taxon>Polypodiidae</taxon>
        <taxon>Polypodiales</taxon>
        <taxon>Pteridineae</taxon>
        <taxon>Pteridaceae</taxon>
        <taxon>Parkerioideae</taxon>
        <taxon>Ceratopteris</taxon>
    </lineage>
</organism>
<protein>
    <submittedName>
        <fullName evidence="1">Uncharacterized protein</fullName>
    </submittedName>
</protein>
<dbReference type="Proteomes" id="UP000825935">
    <property type="component" value="Chromosome 8"/>
</dbReference>
<comment type="caution">
    <text evidence="1">The sequence shown here is derived from an EMBL/GenBank/DDBJ whole genome shotgun (WGS) entry which is preliminary data.</text>
</comment>
<evidence type="ECO:0000313" key="2">
    <source>
        <dbReference type="Proteomes" id="UP000825935"/>
    </source>
</evidence>
<dbReference type="AlphaFoldDB" id="A0A8T2UD70"/>
<proteinExistence type="predicted"/>
<gene>
    <name evidence="1" type="ORF">KP509_08G037600</name>
</gene>
<accession>A0A8T2UD70</accession>
<reference evidence="1" key="1">
    <citation type="submission" date="2021-08" db="EMBL/GenBank/DDBJ databases">
        <title>WGS assembly of Ceratopteris richardii.</title>
        <authorList>
            <person name="Marchant D.B."/>
            <person name="Chen G."/>
            <person name="Jenkins J."/>
            <person name="Shu S."/>
            <person name="Leebens-Mack J."/>
            <person name="Grimwood J."/>
            <person name="Schmutz J."/>
            <person name="Soltis P."/>
            <person name="Soltis D."/>
            <person name="Chen Z.-H."/>
        </authorList>
    </citation>
    <scope>NUCLEOTIDE SEQUENCE</scope>
    <source>
        <strain evidence="1">Whitten #5841</strain>
        <tissue evidence="1">Leaf</tissue>
    </source>
</reference>
<keyword evidence="2" id="KW-1185">Reference proteome</keyword>
<evidence type="ECO:0000313" key="1">
    <source>
        <dbReference type="EMBL" id="KAH7431224.1"/>
    </source>
</evidence>
<dbReference type="EMBL" id="CM035413">
    <property type="protein sequence ID" value="KAH7431224.1"/>
    <property type="molecule type" value="Genomic_DNA"/>
</dbReference>
<sequence>MSYIDYDCMLVGYALHDGLASRRRNPIHSLYSVSQNHKVCTIRPLSTPCIFSDLPTVDSSGLGFSAYKRRNSPWRLAEERSDLHPIYEGDEEANEEFDDVDRSASIVSFFKSCFIQFAFIIQF</sequence>
<name>A0A8T2UD70_CERRI</name>